<gene>
    <name evidence="1" type="ORF">YQE_01348</name>
</gene>
<dbReference type="InterPro" id="IPR036259">
    <property type="entry name" value="MFS_trans_sf"/>
</dbReference>
<protein>
    <submittedName>
        <fullName evidence="1">Uncharacterized protein</fullName>
    </submittedName>
</protein>
<dbReference type="AlphaFoldDB" id="N6UU01"/>
<dbReference type="OrthoDB" id="5667at2759"/>
<reference evidence="1" key="1">
    <citation type="journal article" date="2013" name="Genome Biol.">
        <title>Draft genome of the mountain pine beetle, Dendroctonus ponderosae Hopkins, a major forest pest.</title>
        <authorList>
            <person name="Keeling C.I."/>
            <person name="Yuen M.M."/>
            <person name="Liao N.Y."/>
            <person name="Docking T.R."/>
            <person name="Chan S.K."/>
            <person name="Taylor G.A."/>
            <person name="Palmquist D.L."/>
            <person name="Jackman S.D."/>
            <person name="Nguyen A."/>
            <person name="Li M."/>
            <person name="Henderson H."/>
            <person name="Janes J.K."/>
            <person name="Zhao Y."/>
            <person name="Pandoh P."/>
            <person name="Moore R."/>
            <person name="Sperling F.A."/>
            <person name="Huber D.P."/>
            <person name="Birol I."/>
            <person name="Jones S.J."/>
            <person name="Bohlmann J."/>
        </authorList>
    </citation>
    <scope>NUCLEOTIDE SEQUENCE</scope>
</reference>
<feature type="non-terminal residue" evidence="1">
    <location>
        <position position="1"/>
    </location>
</feature>
<accession>N6UU01</accession>
<dbReference type="SUPFAM" id="SSF103473">
    <property type="entry name" value="MFS general substrate transporter"/>
    <property type="match status" value="1"/>
</dbReference>
<evidence type="ECO:0000313" key="1">
    <source>
        <dbReference type="EMBL" id="ENN82277.1"/>
    </source>
</evidence>
<proteinExistence type="predicted"/>
<organism evidence="1">
    <name type="scientific">Dendroctonus ponderosae</name>
    <name type="common">Mountain pine beetle</name>
    <dbReference type="NCBI Taxonomy" id="77166"/>
    <lineage>
        <taxon>Eukaryota</taxon>
        <taxon>Metazoa</taxon>
        <taxon>Ecdysozoa</taxon>
        <taxon>Arthropoda</taxon>
        <taxon>Hexapoda</taxon>
        <taxon>Insecta</taxon>
        <taxon>Pterygota</taxon>
        <taxon>Neoptera</taxon>
        <taxon>Endopterygota</taxon>
        <taxon>Coleoptera</taxon>
        <taxon>Polyphaga</taxon>
        <taxon>Cucujiformia</taxon>
        <taxon>Curculionidae</taxon>
        <taxon>Scolytinae</taxon>
        <taxon>Dendroctonus</taxon>
    </lineage>
</organism>
<sequence>MKFLAQQTDYVWILFWLVIAGFVRGAALINFAITISEYATLEKLPAAFGLHNVGKGLFVVTLGPVLDRFTGNIPTILF</sequence>
<dbReference type="HOGENOM" id="CLU_2624544_0_0_1"/>
<dbReference type="EMBL" id="KB739415">
    <property type="protein sequence ID" value="ENN82277.1"/>
    <property type="molecule type" value="Genomic_DNA"/>
</dbReference>
<name>N6UU01_DENPD</name>